<gene>
    <name evidence="2" type="ORF">DICVIV_03013</name>
</gene>
<evidence type="ECO:0000256" key="1">
    <source>
        <dbReference type="SAM" id="MobiDB-lite"/>
    </source>
</evidence>
<protein>
    <submittedName>
        <fullName evidence="2">Uncharacterized protein</fullName>
    </submittedName>
</protein>
<dbReference type="OrthoDB" id="10543068at2759"/>
<dbReference type="Proteomes" id="UP000053766">
    <property type="component" value="Unassembled WGS sequence"/>
</dbReference>
<evidence type="ECO:0000313" key="2">
    <source>
        <dbReference type="EMBL" id="KJH50863.1"/>
    </source>
</evidence>
<reference evidence="2 3" key="1">
    <citation type="submission" date="2013-11" db="EMBL/GenBank/DDBJ databases">
        <title>Draft genome of the bovine lungworm Dictyocaulus viviparus.</title>
        <authorList>
            <person name="Mitreva M."/>
        </authorList>
    </citation>
    <scope>NUCLEOTIDE SEQUENCE [LARGE SCALE GENOMIC DNA]</scope>
    <source>
        <strain evidence="2 3">HannoverDv2000</strain>
    </source>
</reference>
<feature type="compositionally biased region" description="Basic and acidic residues" evidence="1">
    <location>
        <begin position="1"/>
        <end position="14"/>
    </location>
</feature>
<name>A0A0D8Y1Y4_DICVI</name>
<proteinExistence type="predicted"/>
<organism evidence="2 3">
    <name type="scientific">Dictyocaulus viviparus</name>
    <name type="common">Bovine lungworm</name>
    <dbReference type="NCBI Taxonomy" id="29172"/>
    <lineage>
        <taxon>Eukaryota</taxon>
        <taxon>Metazoa</taxon>
        <taxon>Ecdysozoa</taxon>
        <taxon>Nematoda</taxon>
        <taxon>Chromadorea</taxon>
        <taxon>Rhabditida</taxon>
        <taxon>Rhabditina</taxon>
        <taxon>Rhabditomorpha</taxon>
        <taxon>Strongyloidea</taxon>
        <taxon>Metastrongylidae</taxon>
        <taxon>Dictyocaulus</taxon>
    </lineage>
</organism>
<evidence type="ECO:0000313" key="3">
    <source>
        <dbReference type="Proteomes" id="UP000053766"/>
    </source>
</evidence>
<keyword evidence="3" id="KW-1185">Reference proteome</keyword>
<accession>A0A0D8Y1Y4</accession>
<dbReference type="AlphaFoldDB" id="A0A0D8Y1Y4"/>
<dbReference type="EMBL" id="KN716196">
    <property type="protein sequence ID" value="KJH50863.1"/>
    <property type="molecule type" value="Genomic_DNA"/>
</dbReference>
<feature type="region of interest" description="Disordered" evidence="1">
    <location>
        <begin position="1"/>
        <end position="89"/>
    </location>
</feature>
<sequence>MPSKYKEKSGDKRTKTIKRKNERKMSQHHQAPPLSKKNQFPEKNKKHQTSLKPKSPNMRKMPPIGLIEMKKRHGKKDNEDSDNTLTDIPHEMPNIELEEFEYRQQIILDEHLL</sequence>
<reference evidence="3" key="2">
    <citation type="journal article" date="2016" name="Sci. Rep.">
        <title>Dictyocaulus viviparus genome, variome and transcriptome elucidate lungworm biology and support future intervention.</title>
        <authorList>
            <person name="McNulty S.N."/>
            <person name="Strube C."/>
            <person name="Rosa B.A."/>
            <person name="Martin J.C."/>
            <person name="Tyagi R."/>
            <person name="Choi Y.J."/>
            <person name="Wang Q."/>
            <person name="Hallsworth Pepin K."/>
            <person name="Zhang X."/>
            <person name="Ozersky P."/>
            <person name="Wilson R.K."/>
            <person name="Sternberg P.W."/>
            <person name="Gasser R.B."/>
            <person name="Mitreva M."/>
        </authorList>
    </citation>
    <scope>NUCLEOTIDE SEQUENCE [LARGE SCALE GENOMIC DNA]</scope>
    <source>
        <strain evidence="3">HannoverDv2000</strain>
    </source>
</reference>